<reference evidence="2 3" key="1">
    <citation type="submission" date="2022-01" db="EMBL/GenBank/DDBJ databases">
        <title>Draft Genome Sequences of Seven Type Strains of the Genus Streptomyces.</title>
        <authorList>
            <person name="Aziz S."/>
            <person name="Coretto E."/>
            <person name="Chronakova A."/>
            <person name="Sproer C."/>
            <person name="Huber K."/>
            <person name="Nouioui I."/>
            <person name="Gross H."/>
        </authorList>
    </citation>
    <scope>NUCLEOTIDE SEQUENCE [LARGE SCALE GENOMIC DNA]</scope>
    <source>
        <strain evidence="2 3">DSM 41685</strain>
    </source>
</reference>
<feature type="coiled-coil region" evidence="1">
    <location>
        <begin position="501"/>
        <end position="535"/>
    </location>
</feature>
<name>A0ABS9JNK5_9ACTN</name>
<organism evidence="2 3">
    <name type="scientific">Streptomyces tricolor</name>
    <dbReference type="NCBI Taxonomy" id="68277"/>
    <lineage>
        <taxon>Bacteria</taxon>
        <taxon>Bacillati</taxon>
        <taxon>Actinomycetota</taxon>
        <taxon>Actinomycetes</taxon>
        <taxon>Kitasatosporales</taxon>
        <taxon>Streptomycetaceae</taxon>
        <taxon>Streptomyces</taxon>
        <taxon>Streptomyces violaceoruber group</taxon>
    </lineage>
</organism>
<evidence type="ECO:0008006" key="4">
    <source>
        <dbReference type="Google" id="ProtNLM"/>
    </source>
</evidence>
<keyword evidence="3" id="KW-1185">Reference proteome</keyword>
<gene>
    <name evidence="2" type="ORF">L0F81_28360</name>
</gene>
<evidence type="ECO:0000256" key="1">
    <source>
        <dbReference type="SAM" id="Coils"/>
    </source>
</evidence>
<dbReference type="RefSeq" id="WP_143649587.1">
    <property type="nucleotide sequence ID" value="NZ_JAKKZF010000139.1"/>
</dbReference>
<proteinExistence type="predicted"/>
<comment type="caution">
    <text evidence="2">The sequence shown here is derived from an EMBL/GenBank/DDBJ whole genome shotgun (WGS) entry which is preliminary data.</text>
</comment>
<dbReference type="InterPro" id="IPR027417">
    <property type="entry name" value="P-loop_NTPase"/>
</dbReference>
<feature type="coiled-coil region" evidence="1">
    <location>
        <begin position="194"/>
        <end position="286"/>
    </location>
</feature>
<protein>
    <recommendedName>
        <fullName evidence="4">Rad50/SbcC-type AAA domain-containing protein</fullName>
    </recommendedName>
</protein>
<dbReference type="SUPFAM" id="SSF52540">
    <property type="entry name" value="P-loop containing nucleoside triphosphate hydrolases"/>
    <property type="match status" value="1"/>
</dbReference>
<dbReference type="EMBL" id="JAKKZF010000139">
    <property type="protein sequence ID" value="MCG0067133.1"/>
    <property type="molecule type" value="Genomic_DNA"/>
</dbReference>
<accession>A0ABS9JNK5</accession>
<keyword evidence="1" id="KW-0175">Coiled coil</keyword>
<feature type="coiled-coil region" evidence="1">
    <location>
        <begin position="397"/>
        <end position="473"/>
    </location>
</feature>
<evidence type="ECO:0000313" key="3">
    <source>
        <dbReference type="Proteomes" id="UP001299012"/>
    </source>
</evidence>
<evidence type="ECO:0000313" key="2">
    <source>
        <dbReference type="EMBL" id="MCG0067133.1"/>
    </source>
</evidence>
<sequence length="794" mass="88050">MHIRIEAETRRGLRIIGEIPSIPLCRIEGYNGIGKTNAIKLLRLCTGDQPFTGNDHSWRTFRNQLKSARVSVTDLHGAQKLEWALDPSRWPQVAEPLGDLIGEIRIDGRSARPRDITPLLSVHHVMAADTPVSVLSERLSTAQKRIQEWDAEVGRRRQEEVELALGDLQNKITDCAPSQLSRELTITSEAEKIAISLANQLKLARERVERLDRAVEISAQLTQVRGRGPEMDEKIEELAAHLADLDQQRQKLDRQIKNASAQKHKNEKAENEFENAQKHLVRRDKALRTIQSHLQNLAAAVGVEPTEDALAAARRDTSQHLNRLLERQPRVNATPMLLSLISSLTSSLENAEGAEHLGNELLISSSQGGTDWTVTALREALQHREAVLREEAPSADAEQLTQEIEETRGRLGAIAQTEAALREVEAAQTALEKAEGRLLKATKGLPEQTARNLEDLMSNRAKLDQEARTVQADHARLTHARELLGGGKTEDALAAELVQLCREANVEVARLRKHREKEQAEFEELTRREAQAAQQATLAHRNSENRISRVTATARFLSQNPELSWLRRAFPKISSLPGLNVADQAQALTEVASAIDKARDSLGSTYSSLRGMETALGRLESRIRQNSGETGTETASDRAAKRWLADEVRQWFESEVVRTALFNGGTNVELDPDSLQLSWTAADGQTNERPLAAFSSGEQAFAYTQAQVARLDRDDNAATNRLIALDEFGSFIDAKNMSALASYLRGRQAQAPHDQVLVVLPLEVSPAIASSNGTTNERVNALRQRGYFAEAFQL</sequence>
<dbReference type="Gene3D" id="3.40.50.300">
    <property type="entry name" value="P-loop containing nucleotide triphosphate hydrolases"/>
    <property type="match status" value="1"/>
</dbReference>
<dbReference type="Proteomes" id="UP001299012">
    <property type="component" value="Unassembled WGS sequence"/>
</dbReference>